<name>E0UIR0_GLOV7</name>
<dbReference type="Proteomes" id="UP000008206">
    <property type="component" value="Chromosome"/>
</dbReference>
<protein>
    <submittedName>
        <fullName evidence="1">Uncharacterized protein</fullName>
    </submittedName>
</protein>
<dbReference type="HOGENOM" id="CLU_079027_0_0_3"/>
<dbReference type="STRING" id="497965.Cyan7822_1370"/>
<sequence length="283" mass="32328">MSILNINLANHPIVTPMINKSFKKSITLFLVVLGGSVCLLQKGVTQPIETSLQERYRSAIRDAALVDEEGKDFDNLIQITPDNPFLKSSWDETQTRILVVTWKSQRTYDQYIKPFSNSPEEKRNKLTWVTVAPQVKEFCKQYLRNNPNATEADLNLRLKQYLGLDPKWNYDVFVELWVNPKDLFRPCVDPEITDTKCNRKWGDEIPKVIGATPDASISDYKLFFENLYYISIRPGLQPFTGLGYTYDWSSPNGRVGASEFILIPGAAYTINGQPVPTLKYCQS</sequence>
<reference evidence="2" key="1">
    <citation type="journal article" date="2011" name="MBio">
        <title>Novel metabolic attributes of the genus Cyanothece, comprising a group of unicellular nitrogen-fixing Cyanobacteria.</title>
        <authorList>
            <person name="Bandyopadhyay A."/>
            <person name="Elvitigala T."/>
            <person name="Welsh E."/>
            <person name="Stockel J."/>
            <person name="Liberton M."/>
            <person name="Min H."/>
            <person name="Sherman L.A."/>
            <person name="Pakrasi H.B."/>
        </authorList>
    </citation>
    <scope>NUCLEOTIDE SEQUENCE [LARGE SCALE GENOMIC DNA]</scope>
    <source>
        <strain evidence="2">PCC 7822</strain>
    </source>
</reference>
<dbReference type="EMBL" id="CP002198">
    <property type="protein sequence ID" value="ADN13369.1"/>
    <property type="molecule type" value="Genomic_DNA"/>
</dbReference>
<evidence type="ECO:0000313" key="1">
    <source>
        <dbReference type="EMBL" id="ADN13369.1"/>
    </source>
</evidence>
<proteinExistence type="predicted"/>
<dbReference type="KEGG" id="cyj:Cyan7822_1370"/>
<evidence type="ECO:0000313" key="2">
    <source>
        <dbReference type="Proteomes" id="UP000008206"/>
    </source>
</evidence>
<organism evidence="1 2">
    <name type="scientific">Gloeothece verrucosa (strain PCC 7822)</name>
    <name type="common">Cyanothece sp. (strain PCC 7822)</name>
    <dbReference type="NCBI Taxonomy" id="497965"/>
    <lineage>
        <taxon>Bacteria</taxon>
        <taxon>Bacillati</taxon>
        <taxon>Cyanobacteriota</taxon>
        <taxon>Cyanophyceae</taxon>
        <taxon>Oscillatoriophycideae</taxon>
        <taxon>Chroococcales</taxon>
        <taxon>Aphanothecaceae</taxon>
        <taxon>Gloeothece</taxon>
        <taxon>Gloeothece verrucosa</taxon>
    </lineage>
</organism>
<gene>
    <name evidence="1" type="ordered locus">Cyan7822_1370</name>
</gene>
<keyword evidence="2" id="KW-1185">Reference proteome</keyword>
<dbReference type="AlphaFoldDB" id="E0UIR0"/>
<dbReference type="eggNOG" id="ENOG502ZQ5N">
    <property type="taxonomic scope" value="Bacteria"/>
</dbReference>
<accession>E0UIR0</accession>